<dbReference type="EMBL" id="CP014265">
    <property type="protein sequence ID" value="AMK15387.1"/>
    <property type="molecule type" value="Genomic_DNA"/>
</dbReference>
<dbReference type="PATRIC" id="fig|294671.3.peg.868"/>
<dbReference type="AlphaFoldDB" id="A0A126R009"/>
<gene>
    <name evidence="1" type="ORF">YLM1_0830</name>
</gene>
<name>A0A126R009_METOL</name>
<accession>A0A126R009</accession>
<dbReference type="Proteomes" id="UP000066376">
    <property type="component" value="Chromosome"/>
</dbReference>
<proteinExistence type="predicted"/>
<evidence type="ECO:0000313" key="1">
    <source>
        <dbReference type="EMBL" id="AMK15387.1"/>
    </source>
</evidence>
<evidence type="ECO:0008006" key="3">
    <source>
        <dbReference type="Google" id="ProtNLM"/>
    </source>
</evidence>
<organism evidence="1 2">
    <name type="scientific">Methanobrevibacter olleyae</name>
    <dbReference type="NCBI Taxonomy" id="294671"/>
    <lineage>
        <taxon>Archaea</taxon>
        <taxon>Methanobacteriati</taxon>
        <taxon>Methanobacteriota</taxon>
        <taxon>Methanomada group</taxon>
        <taxon>Methanobacteria</taxon>
        <taxon>Methanobacteriales</taxon>
        <taxon>Methanobacteriaceae</taxon>
        <taxon>Methanobrevibacter</taxon>
    </lineage>
</organism>
<reference evidence="2" key="2">
    <citation type="submission" date="2016-02" db="EMBL/GenBank/DDBJ databases">
        <title>The draft genome sequence of the rumen methanogen Methanobrevibacter olleyae YLM1.</title>
        <authorList>
            <consortium name="New Zealand Agricultural Greenhouse Gas Research Centre/Pastoral Greenhouse Gas Research Consortium"/>
            <person name="Kelly W.J."/>
            <person name="Li D."/>
            <person name="Lambie S.C."/>
            <person name="Attwood G.T."/>
            <person name="Altermann E."/>
            <person name="Leahy S.C."/>
        </authorList>
    </citation>
    <scope>NUCLEOTIDE SEQUENCE [LARGE SCALE GENOMIC DNA]</scope>
    <source>
        <strain evidence="2">YLM1</strain>
    </source>
</reference>
<dbReference type="STRING" id="294671.YLM1_0830"/>
<protein>
    <recommendedName>
        <fullName evidence="3">DUF1858 domain-containing protein</fullName>
    </recommendedName>
</protein>
<keyword evidence="2" id="KW-1185">Reference proteome</keyword>
<evidence type="ECO:0000313" key="2">
    <source>
        <dbReference type="Proteomes" id="UP000066376"/>
    </source>
</evidence>
<reference evidence="1 2" key="1">
    <citation type="journal article" date="2016" name="Genome Announc.">
        <title>Draft Genome Sequence of the Rumen Methanogen Methanobrevibacter olleyae YLM1.</title>
        <authorList>
            <person name="Kelly W.J."/>
            <person name="Li D."/>
            <person name="Lambie S.C."/>
            <person name="Cox F."/>
            <person name="Attwood G.T."/>
            <person name="Altermann E."/>
            <person name="Leahy S.C."/>
        </authorList>
    </citation>
    <scope>NUCLEOTIDE SEQUENCE [LARGE SCALE GENOMIC DNA]</scope>
    <source>
        <strain evidence="1 2">YLM1</strain>
    </source>
</reference>
<dbReference type="RefSeq" id="WP_067146599.1">
    <property type="nucleotide sequence ID" value="NZ_CP014265.1"/>
</dbReference>
<dbReference type="KEGG" id="mol:YLM1_0830"/>
<dbReference type="GeneID" id="28489127"/>
<sequence>MVEVTRETKYMDLLNEYPLLKTDLVRLNPKFTFLVTQMGKISLWEANLKEVSEKAKMNVDDTVNLFKDLIDSY</sequence>